<dbReference type="PANTHER" id="PTHR43569">
    <property type="entry name" value="AMIDOHYDROLASE"/>
    <property type="match status" value="1"/>
</dbReference>
<dbReference type="OrthoDB" id="9787654at2"/>
<comment type="similarity">
    <text evidence="1">Belongs to the metallo-dependent hydrolases superfamily.</text>
</comment>
<evidence type="ECO:0000259" key="2">
    <source>
        <dbReference type="Pfam" id="PF04909"/>
    </source>
</evidence>
<dbReference type="Proteomes" id="UP000032305">
    <property type="component" value="Unassembled WGS sequence"/>
</dbReference>
<dbReference type="InterPro" id="IPR006680">
    <property type="entry name" value="Amidohydro-rel"/>
</dbReference>
<dbReference type="InterPro" id="IPR032466">
    <property type="entry name" value="Metal_Hydrolase"/>
</dbReference>
<dbReference type="SUPFAM" id="SSF51556">
    <property type="entry name" value="Metallo-dependent hydrolases"/>
    <property type="match status" value="1"/>
</dbReference>
<dbReference type="eggNOG" id="COG3618">
    <property type="taxonomic scope" value="Bacteria"/>
</dbReference>
<keyword evidence="3" id="KW-0378">Hydrolase</keyword>
<feature type="domain" description="Amidohydrolase-related" evidence="2">
    <location>
        <begin position="7"/>
        <end position="298"/>
    </location>
</feature>
<dbReference type="RefSeq" id="WP_042488498.1">
    <property type="nucleotide sequence ID" value="NZ_BBPI01000065.1"/>
</dbReference>
<dbReference type="AlphaFoldDB" id="A0A0A1W7X6"/>
<accession>A0A0A1W7X6</accession>
<dbReference type="PANTHER" id="PTHR43569:SF1">
    <property type="entry name" value="BLL3371 PROTEIN"/>
    <property type="match status" value="1"/>
</dbReference>
<organism evidence="3 4">
    <name type="scientific">Sphingomonas parapaucimobilis NBRC 15100</name>
    <dbReference type="NCBI Taxonomy" id="1219049"/>
    <lineage>
        <taxon>Bacteria</taxon>
        <taxon>Pseudomonadati</taxon>
        <taxon>Pseudomonadota</taxon>
        <taxon>Alphaproteobacteria</taxon>
        <taxon>Sphingomonadales</taxon>
        <taxon>Sphingomonadaceae</taxon>
        <taxon>Sphingomonas</taxon>
    </lineage>
</organism>
<dbReference type="GO" id="GO:0016787">
    <property type="term" value="F:hydrolase activity"/>
    <property type="evidence" value="ECO:0007669"/>
    <property type="project" value="UniProtKB-KW"/>
</dbReference>
<proteinExistence type="inferred from homology"/>
<evidence type="ECO:0000313" key="4">
    <source>
        <dbReference type="Proteomes" id="UP000032305"/>
    </source>
</evidence>
<dbReference type="EMBL" id="BBPI01000065">
    <property type="protein sequence ID" value="GAM01560.1"/>
    <property type="molecule type" value="Genomic_DNA"/>
</dbReference>
<dbReference type="InterPro" id="IPR052350">
    <property type="entry name" value="Metallo-dep_Lactonases"/>
</dbReference>
<protein>
    <submittedName>
        <fullName evidence="3">Putative hydrolase</fullName>
    </submittedName>
</protein>
<name>A0A0A1W7X6_9SPHN</name>
<gene>
    <name evidence="3" type="ORF">SP5_065_00210</name>
</gene>
<dbReference type="Gene3D" id="3.20.20.140">
    <property type="entry name" value="Metal-dependent hydrolases"/>
    <property type="match status" value="1"/>
</dbReference>
<evidence type="ECO:0000313" key="3">
    <source>
        <dbReference type="EMBL" id="GAM01560.1"/>
    </source>
</evidence>
<keyword evidence="4" id="KW-1185">Reference proteome</keyword>
<evidence type="ECO:0000256" key="1">
    <source>
        <dbReference type="ARBA" id="ARBA00038310"/>
    </source>
</evidence>
<reference evidence="3 4" key="1">
    <citation type="submission" date="2014-11" db="EMBL/GenBank/DDBJ databases">
        <title>Whole genome shotgun sequence of Sphingomonas parapaucimobilis NBRC 15100.</title>
        <authorList>
            <person name="Katano-Makiyama Y."/>
            <person name="Hosoyama A."/>
            <person name="Hashimoto M."/>
            <person name="Hosoyama Y."/>
            <person name="Noguchi M."/>
            <person name="Numata M."/>
            <person name="Tsuchikane K."/>
            <person name="Hirakata S."/>
            <person name="Uohara A."/>
            <person name="Shimodaira J."/>
            <person name="Ohji S."/>
            <person name="Ichikawa N."/>
            <person name="Kimura A."/>
            <person name="Yamazoe A."/>
            <person name="Fujita N."/>
        </authorList>
    </citation>
    <scope>NUCLEOTIDE SEQUENCE [LARGE SCALE GENOMIC DNA]</scope>
    <source>
        <strain evidence="3 4">NBRC 15100</strain>
    </source>
</reference>
<dbReference type="Pfam" id="PF04909">
    <property type="entry name" value="Amidohydro_2"/>
    <property type="match status" value="1"/>
</dbReference>
<comment type="caution">
    <text evidence="3">The sequence shown here is derived from an EMBL/GenBank/DDBJ whole genome shotgun (WGS) entry which is preliminary data.</text>
</comment>
<sequence>MHDVPFVDAHVHFWDLAHLRYPWLQPPFADDGPNGSVESIARTYLPGDYRAEAAGWNVVGAVHVDAGAHPEDALAETRWLEGLAVETGLPNAIIAFADLSDPAVDTLLARHAEHGRVRGIRHIANWHPDAQRSYTAADLTRTDRWAAGFGRLAHHGLSFDLQCYPAQMIAVARIAQRHPEVPVMVNHLGMPVLTDPDGLADWRRGMTALARLPQVSVKLSGFGFIRRDWDAALVRRFVTETIDLFGVTRVMAASDFPTDRLFGRYDAVMGALADAIGDLTPAERRAVWGGNACRLYRIDPAILGDVQ</sequence>